<dbReference type="RefSeq" id="WP_223093794.1">
    <property type="nucleotide sequence ID" value="NZ_CP061913.1"/>
</dbReference>
<evidence type="ECO:0000259" key="5">
    <source>
        <dbReference type="PROSITE" id="PS50977"/>
    </source>
</evidence>
<name>A0ABV5MJD5_9ACTN</name>
<dbReference type="InterPro" id="IPR001647">
    <property type="entry name" value="HTH_TetR"/>
</dbReference>
<dbReference type="SUPFAM" id="SSF46689">
    <property type="entry name" value="Homeodomain-like"/>
    <property type="match status" value="1"/>
</dbReference>
<evidence type="ECO:0000256" key="1">
    <source>
        <dbReference type="ARBA" id="ARBA00023015"/>
    </source>
</evidence>
<reference evidence="6 7" key="1">
    <citation type="submission" date="2024-09" db="EMBL/GenBank/DDBJ databases">
        <authorList>
            <person name="Sun Q."/>
            <person name="Mori K."/>
        </authorList>
    </citation>
    <scope>NUCLEOTIDE SEQUENCE [LARGE SCALE GENOMIC DNA]</scope>
    <source>
        <strain evidence="6 7">JCM 3307</strain>
    </source>
</reference>
<evidence type="ECO:0000256" key="4">
    <source>
        <dbReference type="PROSITE-ProRule" id="PRU00335"/>
    </source>
</evidence>
<dbReference type="InterPro" id="IPR050109">
    <property type="entry name" value="HTH-type_TetR-like_transc_reg"/>
</dbReference>
<evidence type="ECO:0000313" key="6">
    <source>
        <dbReference type="EMBL" id="MFB9448946.1"/>
    </source>
</evidence>
<dbReference type="Gene3D" id="1.10.357.10">
    <property type="entry name" value="Tetracycline Repressor, domain 2"/>
    <property type="match status" value="1"/>
</dbReference>
<dbReference type="PANTHER" id="PTHR30055">
    <property type="entry name" value="HTH-TYPE TRANSCRIPTIONAL REGULATOR RUTR"/>
    <property type="match status" value="1"/>
</dbReference>
<evidence type="ECO:0000256" key="3">
    <source>
        <dbReference type="ARBA" id="ARBA00023163"/>
    </source>
</evidence>
<keyword evidence="1" id="KW-0805">Transcription regulation</keyword>
<feature type="DNA-binding region" description="H-T-H motif" evidence="4">
    <location>
        <begin position="35"/>
        <end position="54"/>
    </location>
</feature>
<comment type="caution">
    <text evidence="6">The sequence shown here is derived from an EMBL/GenBank/DDBJ whole genome shotgun (WGS) entry which is preliminary data.</text>
</comment>
<keyword evidence="3" id="KW-0804">Transcription</keyword>
<accession>A0ABV5MJD5</accession>
<keyword evidence="7" id="KW-1185">Reference proteome</keyword>
<dbReference type="InterPro" id="IPR009057">
    <property type="entry name" value="Homeodomain-like_sf"/>
</dbReference>
<dbReference type="InterPro" id="IPR041347">
    <property type="entry name" value="MftR_C"/>
</dbReference>
<dbReference type="Proteomes" id="UP001589608">
    <property type="component" value="Unassembled WGS sequence"/>
</dbReference>
<evidence type="ECO:0000256" key="2">
    <source>
        <dbReference type="ARBA" id="ARBA00023125"/>
    </source>
</evidence>
<dbReference type="Gene3D" id="1.10.10.60">
    <property type="entry name" value="Homeodomain-like"/>
    <property type="match status" value="1"/>
</dbReference>
<dbReference type="EMBL" id="JBHMCA010000060">
    <property type="protein sequence ID" value="MFB9448946.1"/>
    <property type="molecule type" value="Genomic_DNA"/>
</dbReference>
<dbReference type="Pfam" id="PF00440">
    <property type="entry name" value="TetR_N"/>
    <property type="match status" value="1"/>
</dbReference>
<dbReference type="Pfam" id="PF17754">
    <property type="entry name" value="TetR_C_14"/>
    <property type="match status" value="1"/>
</dbReference>
<evidence type="ECO:0000313" key="7">
    <source>
        <dbReference type="Proteomes" id="UP001589608"/>
    </source>
</evidence>
<organism evidence="6 7">
    <name type="scientific">Dactylosporangium vinaceum</name>
    <dbReference type="NCBI Taxonomy" id="53362"/>
    <lineage>
        <taxon>Bacteria</taxon>
        <taxon>Bacillati</taxon>
        <taxon>Actinomycetota</taxon>
        <taxon>Actinomycetes</taxon>
        <taxon>Micromonosporales</taxon>
        <taxon>Micromonosporaceae</taxon>
        <taxon>Dactylosporangium</taxon>
    </lineage>
</organism>
<feature type="domain" description="HTH tetR-type" evidence="5">
    <location>
        <begin position="12"/>
        <end position="72"/>
    </location>
</feature>
<protein>
    <submittedName>
        <fullName evidence="6">TetR family transcriptional regulator</fullName>
    </submittedName>
</protein>
<keyword evidence="2 4" id="KW-0238">DNA-binding</keyword>
<dbReference type="PANTHER" id="PTHR30055:SF238">
    <property type="entry name" value="MYCOFACTOCIN BIOSYNTHESIS TRANSCRIPTIONAL REGULATOR MFTR-RELATED"/>
    <property type="match status" value="1"/>
</dbReference>
<proteinExistence type="predicted"/>
<gene>
    <name evidence="6" type="ORF">ACFFTR_38220</name>
</gene>
<dbReference type="PROSITE" id="PS50977">
    <property type="entry name" value="HTH_TETR_2"/>
    <property type="match status" value="1"/>
</dbReference>
<sequence>MEPPGLRERKKQATRRALALAALRLTVERGFDGVLVEDIAAEVGVSPRTFNNYFSSKAEAICALAVDRAQRAGAALRARPRSEPLRAAIEATMLVEFATGAVPEHVPDRVWIAGLRMVLATPAMQGEYLRVRAAMQRSLSTAIADRLDLPPASLLPDVIGGAVAAACDAASHRWIEADPPVPLLPLIEEALRHLADY</sequence>